<sequence length="111" mass="11903">MSQWKTLCSISEAPKPGAAIECNLHEEGIDICLANVNGTLAAVNNICPHRQGPLGQGWIEGEAIVCPWHAWAFNLKTGIADPPEKASVDVYPVRIEGEVVQIVVGGFDLPE</sequence>
<keyword evidence="4" id="KW-0411">Iron-sulfur</keyword>
<dbReference type="EMBL" id="CP002467">
    <property type="protein sequence ID" value="ADV82810.1"/>
    <property type="molecule type" value="Genomic_DNA"/>
</dbReference>
<keyword evidence="7" id="KW-1185">Reference proteome</keyword>
<keyword evidence="1" id="KW-0001">2Fe-2S</keyword>
<dbReference type="KEGG" id="tsa:AciPR4_2006"/>
<organism evidence="6 7">
    <name type="scientific">Terriglobus saanensis (strain ATCC BAA-1853 / DSM 23119 / SP1PR4)</name>
    <dbReference type="NCBI Taxonomy" id="401053"/>
    <lineage>
        <taxon>Bacteria</taxon>
        <taxon>Pseudomonadati</taxon>
        <taxon>Acidobacteriota</taxon>
        <taxon>Terriglobia</taxon>
        <taxon>Terriglobales</taxon>
        <taxon>Acidobacteriaceae</taxon>
        <taxon>Terriglobus</taxon>
    </lineage>
</organism>
<dbReference type="InterPro" id="IPR036922">
    <property type="entry name" value="Rieske_2Fe-2S_sf"/>
</dbReference>
<evidence type="ECO:0000256" key="1">
    <source>
        <dbReference type="ARBA" id="ARBA00022714"/>
    </source>
</evidence>
<name>E8V797_TERSS</name>
<evidence type="ECO:0000313" key="6">
    <source>
        <dbReference type="EMBL" id="ADV82810.1"/>
    </source>
</evidence>
<keyword evidence="2" id="KW-0479">Metal-binding</keyword>
<dbReference type="GO" id="GO:0051537">
    <property type="term" value="F:2 iron, 2 sulfur cluster binding"/>
    <property type="evidence" value="ECO:0007669"/>
    <property type="project" value="UniProtKB-KW"/>
</dbReference>
<dbReference type="HOGENOM" id="CLU_055690_5_0_0"/>
<keyword evidence="3" id="KW-0408">Iron</keyword>
<feature type="domain" description="Rieske" evidence="5">
    <location>
        <begin position="4"/>
        <end position="102"/>
    </location>
</feature>
<dbReference type="PROSITE" id="PS51296">
    <property type="entry name" value="RIESKE"/>
    <property type="match status" value="1"/>
</dbReference>
<proteinExistence type="predicted"/>
<gene>
    <name evidence="6" type="ordered locus">AciPR4_2006</name>
</gene>
<dbReference type="OrthoDB" id="9795104at2"/>
<dbReference type="STRING" id="401053.AciPR4_2006"/>
<dbReference type="RefSeq" id="WP_013568543.1">
    <property type="nucleotide sequence ID" value="NC_014963.1"/>
</dbReference>
<evidence type="ECO:0000256" key="2">
    <source>
        <dbReference type="ARBA" id="ARBA00022723"/>
    </source>
</evidence>
<reference evidence="6 7" key="1">
    <citation type="journal article" date="2012" name="Stand. Genomic Sci.">
        <title>Complete genome sequence of Terriglobus saanensis type strain SP1PR4(T), an Acidobacteria from tundra soil.</title>
        <authorList>
            <person name="Rawat S.R."/>
            <person name="Mannisto M.K."/>
            <person name="Starovoytov V."/>
            <person name="Goodwin L."/>
            <person name="Nolan M."/>
            <person name="Hauser L."/>
            <person name="Land M."/>
            <person name="Davenport K.W."/>
            <person name="Woyke T."/>
            <person name="Haggblom M.M."/>
        </authorList>
    </citation>
    <scope>NUCLEOTIDE SEQUENCE</scope>
    <source>
        <strain evidence="7">ATCC BAA-1853 / DSM 23119 / SP1PR4</strain>
    </source>
</reference>
<dbReference type="AlphaFoldDB" id="E8V797"/>
<dbReference type="Gene3D" id="2.102.10.10">
    <property type="entry name" value="Rieske [2Fe-2S] iron-sulphur domain"/>
    <property type="match status" value="1"/>
</dbReference>
<dbReference type="Pfam" id="PF00355">
    <property type="entry name" value="Rieske"/>
    <property type="match status" value="1"/>
</dbReference>
<evidence type="ECO:0000259" key="5">
    <source>
        <dbReference type="PROSITE" id="PS51296"/>
    </source>
</evidence>
<accession>E8V797</accession>
<dbReference type="GO" id="GO:0046872">
    <property type="term" value="F:metal ion binding"/>
    <property type="evidence" value="ECO:0007669"/>
    <property type="project" value="UniProtKB-KW"/>
</dbReference>
<dbReference type="eggNOG" id="COG2146">
    <property type="taxonomic scope" value="Bacteria"/>
</dbReference>
<dbReference type="PANTHER" id="PTHR21496:SF23">
    <property type="entry name" value="3-PHENYLPROPIONATE_CINNAMIC ACID DIOXYGENASE FERREDOXIN SUBUNIT"/>
    <property type="match status" value="1"/>
</dbReference>
<evidence type="ECO:0000256" key="3">
    <source>
        <dbReference type="ARBA" id="ARBA00023004"/>
    </source>
</evidence>
<dbReference type="Proteomes" id="UP000006844">
    <property type="component" value="Chromosome"/>
</dbReference>
<evidence type="ECO:0000313" key="7">
    <source>
        <dbReference type="Proteomes" id="UP000006844"/>
    </source>
</evidence>
<dbReference type="SUPFAM" id="SSF50022">
    <property type="entry name" value="ISP domain"/>
    <property type="match status" value="1"/>
</dbReference>
<protein>
    <submittedName>
        <fullName evidence="6">Rieske (2Fe-2S) iron-sulfur domain protein</fullName>
    </submittedName>
</protein>
<dbReference type="PANTHER" id="PTHR21496">
    <property type="entry name" value="FERREDOXIN-RELATED"/>
    <property type="match status" value="1"/>
</dbReference>
<dbReference type="InterPro" id="IPR017941">
    <property type="entry name" value="Rieske_2Fe-2S"/>
</dbReference>
<evidence type="ECO:0000256" key="4">
    <source>
        <dbReference type="ARBA" id="ARBA00023014"/>
    </source>
</evidence>